<dbReference type="SMART" id="SM00382">
    <property type="entry name" value="AAA"/>
    <property type="match status" value="1"/>
</dbReference>
<evidence type="ECO:0000256" key="9">
    <source>
        <dbReference type="ARBA" id="ARBA00023136"/>
    </source>
</evidence>
<comment type="similarity">
    <text evidence="2">Belongs to the ABC transporter superfamily. ABCB family. Multidrug resistance exporter (TC 3.A.1.201) subfamily.</text>
</comment>
<evidence type="ECO:0000256" key="5">
    <source>
        <dbReference type="ARBA" id="ARBA00022737"/>
    </source>
</evidence>
<sequence length="613" mass="67902">MASRDKNAVAKSEKFPKWREIGKLMSLAKPEKHKLIGGVALLAISSTVTMSIPFFMGRILDLIFKEPAVSESKPGYSNVGRIERANMIKEKLWQYMIGLVAFFTIGACATFGRVYLMNFAGERVVNRLRTTAFSSIIRQEIAFFDKSKTGELINRLSNDVWTVGYATTMNISDGLRALVGAIGGTSMMFYVSPKLGIVGLGIVPPVAAIAIVYGRYIRSISKQMTDALAASTDVAEERISNIRTVRAFCAEIKEEKRYNKRIDSVLDIARKESLAKGRRQLFYNFDEFNTSNVFLGISSFYTELMHGIGASTRLFELIERQPLIPLIGGLKPSYLIGCIEFRDLCFSYSKESNETSLLKNLNLAVPARSTLAIVGSSGSGKSTLASLLLRFYDAKKGGVFVDNINIKDLDPQWLRGNIGTVNQEPALFSCSIKENIAYCADNVDSVSSFDIEEAAKAAHAHDFISKFPHGFDTMVGERGLTLSGGQKQRIAIARALLKACKQYNKSNPKILLMDEATSALDAESENAVKETLDSLMHKGDRTIIIIAHRNADQIAVLHEGKIVEIGSYWQLMSVEDGHFRKLVQKQMITFNDESRFASEENDSENGEIEDAAR</sequence>
<evidence type="ECO:0000256" key="3">
    <source>
        <dbReference type="ARBA" id="ARBA00022448"/>
    </source>
</evidence>
<name>A0A915HT34_ROMCU</name>
<dbReference type="PROSITE" id="PS50893">
    <property type="entry name" value="ABC_TRANSPORTER_2"/>
    <property type="match status" value="1"/>
</dbReference>
<feature type="transmembrane region" description="Helical" evidence="12">
    <location>
        <begin position="35"/>
        <end position="56"/>
    </location>
</feature>
<dbReference type="GO" id="GO:0016887">
    <property type="term" value="F:ATP hydrolysis activity"/>
    <property type="evidence" value="ECO:0007669"/>
    <property type="project" value="InterPro"/>
</dbReference>
<reference evidence="16" key="1">
    <citation type="submission" date="2022-11" db="UniProtKB">
        <authorList>
            <consortium name="WormBaseParasite"/>
        </authorList>
    </citation>
    <scope>IDENTIFICATION</scope>
</reference>
<feature type="domain" description="ABC transporter" evidence="13">
    <location>
        <begin position="339"/>
        <end position="584"/>
    </location>
</feature>
<keyword evidence="7" id="KW-0067">ATP-binding</keyword>
<keyword evidence="8 12" id="KW-1133">Transmembrane helix</keyword>
<dbReference type="InterPro" id="IPR017871">
    <property type="entry name" value="ABC_transporter-like_CS"/>
</dbReference>
<evidence type="ECO:0000256" key="7">
    <source>
        <dbReference type="ARBA" id="ARBA00022840"/>
    </source>
</evidence>
<evidence type="ECO:0000256" key="6">
    <source>
        <dbReference type="ARBA" id="ARBA00022741"/>
    </source>
</evidence>
<dbReference type="WBParaSite" id="nRc.2.0.1.t04914-RA">
    <property type="protein sequence ID" value="nRc.2.0.1.t04914-RA"/>
    <property type="gene ID" value="nRc.2.0.1.g04914"/>
</dbReference>
<evidence type="ECO:0000256" key="10">
    <source>
        <dbReference type="ARBA" id="ARBA00023180"/>
    </source>
</evidence>
<dbReference type="PROSITE" id="PS50929">
    <property type="entry name" value="ABC_TM1F"/>
    <property type="match status" value="1"/>
</dbReference>
<keyword evidence="6" id="KW-0547">Nucleotide-binding</keyword>
<keyword evidence="10" id="KW-0325">Glycoprotein</keyword>
<keyword evidence="5" id="KW-0677">Repeat</keyword>
<dbReference type="FunFam" id="3.40.50.300:FF:000240">
    <property type="entry name" value="ABC transporter B family member 20"/>
    <property type="match status" value="1"/>
</dbReference>
<protein>
    <submittedName>
        <fullName evidence="16">Uncharacterized protein</fullName>
    </submittedName>
</protein>
<evidence type="ECO:0000256" key="2">
    <source>
        <dbReference type="ARBA" id="ARBA00007577"/>
    </source>
</evidence>
<dbReference type="InterPro" id="IPR036640">
    <property type="entry name" value="ABC1_TM_sf"/>
</dbReference>
<evidence type="ECO:0000256" key="12">
    <source>
        <dbReference type="SAM" id="Phobius"/>
    </source>
</evidence>
<dbReference type="Gene3D" id="3.40.50.300">
    <property type="entry name" value="P-loop containing nucleotide triphosphate hydrolases"/>
    <property type="match status" value="1"/>
</dbReference>
<dbReference type="GO" id="GO:0005524">
    <property type="term" value="F:ATP binding"/>
    <property type="evidence" value="ECO:0007669"/>
    <property type="project" value="UniProtKB-KW"/>
</dbReference>
<feature type="domain" description="ABC transmembrane type-1" evidence="14">
    <location>
        <begin position="36"/>
        <end position="285"/>
    </location>
</feature>
<keyword evidence="9 12" id="KW-0472">Membrane</keyword>
<dbReference type="Gene3D" id="1.20.1560.10">
    <property type="entry name" value="ABC transporter type 1, transmembrane domain"/>
    <property type="match status" value="2"/>
</dbReference>
<dbReference type="OMA" id="MYTGHTL"/>
<dbReference type="InterPro" id="IPR003439">
    <property type="entry name" value="ABC_transporter-like_ATP-bd"/>
</dbReference>
<dbReference type="AlphaFoldDB" id="A0A915HT34"/>
<keyword evidence="4 12" id="KW-0812">Transmembrane</keyword>
<dbReference type="GO" id="GO:0005743">
    <property type="term" value="C:mitochondrial inner membrane"/>
    <property type="evidence" value="ECO:0007669"/>
    <property type="project" value="TreeGrafter"/>
</dbReference>
<feature type="region of interest" description="Disordered" evidence="11">
    <location>
        <begin position="594"/>
        <end position="613"/>
    </location>
</feature>
<dbReference type="GO" id="GO:0090374">
    <property type="term" value="P:oligopeptide export from mitochondrion"/>
    <property type="evidence" value="ECO:0007669"/>
    <property type="project" value="TreeGrafter"/>
</dbReference>
<dbReference type="SUPFAM" id="SSF52540">
    <property type="entry name" value="P-loop containing nucleoside triphosphate hydrolases"/>
    <property type="match status" value="1"/>
</dbReference>
<organism evidence="15 16">
    <name type="scientific">Romanomermis culicivorax</name>
    <name type="common">Nematode worm</name>
    <dbReference type="NCBI Taxonomy" id="13658"/>
    <lineage>
        <taxon>Eukaryota</taxon>
        <taxon>Metazoa</taxon>
        <taxon>Ecdysozoa</taxon>
        <taxon>Nematoda</taxon>
        <taxon>Enoplea</taxon>
        <taxon>Dorylaimia</taxon>
        <taxon>Mermithida</taxon>
        <taxon>Mermithoidea</taxon>
        <taxon>Mermithidae</taxon>
        <taxon>Romanomermis</taxon>
    </lineage>
</organism>
<dbReference type="PANTHER" id="PTHR43394:SF1">
    <property type="entry name" value="ATP-BINDING CASSETTE SUB-FAMILY B MEMBER 10, MITOCHONDRIAL"/>
    <property type="match status" value="1"/>
</dbReference>
<evidence type="ECO:0000313" key="16">
    <source>
        <dbReference type="WBParaSite" id="nRc.2.0.1.t04914-RA"/>
    </source>
</evidence>
<dbReference type="CDD" id="cd18573">
    <property type="entry name" value="ABC_6TM_ABCB10_like"/>
    <property type="match status" value="1"/>
</dbReference>
<keyword evidence="3" id="KW-0813">Transport</keyword>
<dbReference type="SUPFAM" id="SSF90123">
    <property type="entry name" value="ABC transporter transmembrane region"/>
    <property type="match status" value="1"/>
</dbReference>
<feature type="transmembrane region" description="Helical" evidence="12">
    <location>
        <begin position="92"/>
        <end position="116"/>
    </location>
</feature>
<dbReference type="Proteomes" id="UP000887565">
    <property type="component" value="Unplaced"/>
</dbReference>
<dbReference type="InterPro" id="IPR039421">
    <property type="entry name" value="Type_1_exporter"/>
</dbReference>
<evidence type="ECO:0000256" key="11">
    <source>
        <dbReference type="SAM" id="MobiDB-lite"/>
    </source>
</evidence>
<dbReference type="InterPro" id="IPR003593">
    <property type="entry name" value="AAA+_ATPase"/>
</dbReference>
<dbReference type="Pfam" id="PF00005">
    <property type="entry name" value="ABC_tran"/>
    <property type="match status" value="1"/>
</dbReference>
<dbReference type="InterPro" id="IPR027417">
    <property type="entry name" value="P-loop_NTPase"/>
</dbReference>
<feature type="transmembrane region" description="Helical" evidence="12">
    <location>
        <begin position="195"/>
        <end position="214"/>
    </location>
</feature>
<proteinExistence type="inferred from homology"/>
<dbReference type="PANTHER" id="PTHR43394">
    <property type="entry name" value="ATP-DEPENDENT PERMEASE MDL1, MITOCHONDRIAL"/>
    <property type="match status" value="1"/>
</dbReference>
<dbReference type="GO" id="GO:0015421">
    <property type="term" value="F:ABC-type oligopeptide transporter activity"/>
    <property type="evidence" value="ECO:0007669"/>
    <property type="project" value="TreeGrafter"/>
</dbReference>
<dbReference type="InterPro" id="IPR011527">
    <property type="entry name" value="ABC1_TM_dom"/>
</dbReference>
<comment type="subcellular location">
    <subcellularLocation>
        <location evidence="1">Membrane</location>
        <topology evidence="1">Multi-pass membrane protein</topology>
    </subcellularLocation>
</comment>
<evidence type="ECO:0000256" key="8">
    <source>
        <dbReference type="ARBA" id="ARBA00022989"/>
    </source>
</evidence>
<dbReference type="PROSITE" id="PS00211">
    <property type="entry name" value="ABC_TRANSPORTER_1"/>
    <property type="match status" value="1"/>
</dbReference>
<keyword evidence="15" id="KW-1185">Reference proteome</keyword>
<evidence type="ECO:0000259" key="14">
    <source>
        <dbReference type="PROSITE" id="PS50929"/>
    </source>
</evidence>
<accession>A0A915HT34</accession>
<dbReference type="Pfam" id="PF00664">
    <property type="entry name" value="ABC_membrane"/>
    <property type="match status" value="1"/>
</dbReference>
<evidence type="ECO:0000256" key="1">
    <source>
        <dbReference type="ARBA" id="ARBA00004141"/>
    </source>
</evidence>
<evidence type="ECO:0000313" key="15">
    <source>
        <dbReference type="Proteomes" id="UP000887565"/>
    </source>
</evidence>
<evidence type="ECO:0000259" key="13">
    <source>
        <dbReference type="PROSITE" id="PS50893"/>
    </source>
</evidence>
<evidence type="ECO:0000256" key="4">
    <source>
        <dbReference type="ARBA" id="ARBA00022692"/>
    </source>
</evidence>
<feature type="compositionally biased region" description="Acidic residues" evidence="11">
    <location>
        <begin position="599"/>
        <end position="613"/>
    </location>
</feature>